<feature type="compositionally biased region" description="Polar residues" evidence="1">
    <location>
        <begin position="457"/>
        <end position="466"/>
    </location>
</feature>
<feature type="region of interest" description="Disordered" evidence="1">
    <location>
        <begin position="515"/>
        <end position="541"/>
    </location>
</feature>
<evidence type="ECO:0000313" key="3">
    <source>
        <dbReference type="Proteomes" id="UP000077115"/>
    </source>
</evidence>
<dbReference type="VEuPathDB" id="FungiDB:BDEG_21096"/>
<feature type="compositionally biased region" description="Polar residues" evidence="1">
    <location>
        <begin position="1202"/>
        <end position="1216"/>
    </location>
</feature>
<sequence>MEYYQYCYLLAVTLLSYSGIQSAAKWWKEASYRRAQKEFVSRRSHRSTAGAHKHTSQNTPVKTPVNRSVNSLRLVHRTPNRLGNTDESEQGSTYIADALRNANYTPFTPQSHTKPNFVSSPAQALDRPNGDTPTLFKQPSMVNSFNSTAQDINSIHATSGSAFKSTKAFYSKPLLPGLGVDSPFNSGPAKANLQKDTIRQREASRPMARSFFTPLPKSKVQREATPVTFSSKKSFFERISQNPNPLTSMEQSQDTLDVLKPSMLNDLDQYAQIDEDTAMSVAQGASAQGQRKRLVLLGEKEFRQQQAEALRAQKVEKEAATQTSTSVRIEKSGKNETRKVAKMRKPHRSNQDINLPPQQRPTVLSMDDSIEYQNSEDVAMEESEFSSNNTKRSARKPGPDSLRKELLRAQHAMRESEHVASLVDDIPVSSISSQPSLSATPLKSALKKHSKYDRSMPATSVTASGSSKRKASFGLFEHDDAPAYDSLHIPETELRAEDGWITPATRRAEKRLKMDGSSPFTSTTVLPIPSPRPPPVPIRSSVTNDSGRIYLNLKKKEQIPILAALNRPFKGILDDEDADERAIQLVRESRARLNRSTPPNGLPSSSEHSAVATSETTTSSFKPTSDLPISQPTESEKLVDSTVDAPKPSPFKSTVPVTPSLISAPVAVEHSFSPPKTKVSQTAGSGLSISDRLGKRAPTSPTADKPAAPLFNALPFSTTSAVTIAAGPTAFISPSPLFSTSTSAATTATVTTQSMFAFKAPIVAPSSVTNPFSPAVSLAPQPSLPVSMATTAGDAVSAPSVATLQETKQLFGSTSAVSSSFGSTSAIPATTTTSVAITHGSTPLLGAQVTSVPTSSISLSTPVPVIPEFGATSSVAHSATASTMPFPVTGPPSFLFSGIGTTKSESQTTTAPLFGGSNVFNSTAPASTQAPPMFGGLVNNGAYTPAAPLSTAGSQSTTLSTTNIFGNNQTSIATVVPTAATVAPTLSFSFSATSASTSMTTAAAPISGGFGSTSLASAPVVASTPPLFGASSASGGFGSATSATPAFLSFGTATSTATPAAFSSFGTATSTATPAAFSSFGAATSATTPAAFPIFGAATTTPMMPAGFNGSQSTPPSLFGGSSIASAFPAPAANNSSQPAQPAFGGFGTTLATPAFQMSTATTIASMGGSSAPLAFGQSQPTSQPSISFSFGSAPPSFGQSQSNPSGQGMFGSTASGFAPPSHAFGQSQSSQQPSNSANMLGNASQPFGSSTPMFGQSQQQPPMFGSAPSSTFGQTTASQPPMFGQSQQQPPMFGQLHQQQSNSAPVFNFSTPGAASTNQGMSNPSAPAANGFSFGMPTGQAVPVFATSGASGTGLPQGRKLAQPKTRKSVSRR</sequence>
<feature type="region of interest" description="Disordered" evidence="1">
    <location>
        <begin position="448"/>
        <end position="468"/>
    </location>
</feature>
<feature type="compositionally biased region" description="Low complexity" evidence="1">
    <location>
        <begin position="1227"/>
        <end position="1237"/>
    </location>
</feature>
<dbReference type="STRING" id="403673.A0A177WA90"/>
<feature type="compositionally biased region" description="Polar residues" evidence="1">
    <location>
        <begin position="621"/>
        <end position="633"/>
    </location>
</feature>
<reference evidence="2 3" key="1">
    <citation type="submission" date="2006-10" db="EMBL/GenBank/DDBJ databases">
        <title>The Genome Sequence of Batrachochytrium dendrobatidis JEL423.</title>
        <authorList>
            <consortium name="The Broad Institute Genome Sequencing Platform"/>
            <person name="Birren B."/>
            <person name="Lander E."/>
            <person name="Galagan J."/>
            <person name="Cuomo C."/>
            <person name="Devon K."/>
            <person name="Jaffe D."/>
            <person name="Butler J."/>
            <person name="Alvarez P."/>
            <person name="Gnerre S."/>
            <person name="Grabherr M."/>
            <person name="Kleber M."/>
            <person name="Mauceli E."/>
            <person name="Brockman W."/>
            <person name="Young S."/>
            <person name="LaButti K."/>
            <person name="Sykes S."/>
            <person name="DeCaprio D."/>
            <person name="Crawford M."/>
            <person name="Koehrsen M."/>
            <person name="Engels R."/>
            <person name="Montgomery P."/>
            <person name="Pearson M."/>
            <person name="Howarth C."/>
            <person name="Larson L."/>
            <person name="White J."/>
            <person name="O'Leary S."/>
            <person name="Kodira C."/>
            <person name="Zeng Q."/>
            <person name="Yandava C."/>
            <person name="Alvarado L."/>
            <person name="Longcore J."/>
            <person name="James T."/>
        </authorList>
    </citation>
    <scope>NUCLEOTIDE SEQUENCE [LARGE SCALE GENOMIC DNA]</scope>
    <source>
        <strain evidence="2 3">JEL423</strain>
    </source>
</reference>
<feature type="compositionally biased region" description="Basic and acidic residues" evidence="1">
    <location>
        <begin position="328"/>
        <end position="339"/>
    </location>
</feature>
<feature type="compositionally biased region" description="Low complexity" evidence="1">
    <location>
        <begin position="604"/>
        <end position="620"/>
    </location>
</feature>
<feature type="region of interest" description="Disordered" evidence="1">
    <location>
        <begin position="673"/>
        <end position="707"/>
    </location>
</feature>
<feature type="compositionally biased region" description="Pro residues" evidence="1">
    <location>
        <begin position="528"/>
        <end position="537"/>
    </location>
</feature>
<accession>A0A177WA90</accession>
<feature type="region of interest" description="Disordered" evidence="1">
    <location>
        <begin position="313"/>
        <end position="362"/>
    </location>
</feature>
<name>A0A177WA90_BATDL</name>
<proteinExistence type="predicted"/>
<reference evidence="2 3" key="2">
    <citation type="submission" date="2016-05" db="EMBL/GenBank/DDBJ databases">
        <title>Lineage-specific infection strategies underlie the spectrum of fungal disease in amphibians.</title>
        <authorList>
            <person name="Cuomo C.A."/>
            <person name="Farrer R.A."/>
            <person name="James T."/>
            <person name="Longcore J."/>
            <person name="Birren B."/>
        </authorList>
    </citation>
    <scope>NUCLEOTIDE SEQUENCE [LARGE SCALE GENOMIC DNA]</scope>
    <source>
        <strain evidence="2 3">JEL423</strain>
    </source>
</reference>
<feature type="region of interest" description="Disordered" evidence="1">
    <location>
        <begin position="1175"/>
        <end position="1374"/>
    </location>
</feature>
<feature type="region of interest" description="Disordered" evidence="1">
    <location>
        <begin position="41"/>
        <end position="64"/>
    </location>
</feature>
<dbReference type="Proteomes" id="UP000077115">
    <property type="component" value="Unassembled WGS sequence"/>
</dbReference>
<feature type="compositionally biased region" description="Polar residues" evidence="1">
    <location>
        <begin position="678"/>
        <end position="688"/>
    </location>
</feature>
<gene>
    <name evidence="2" type="ORF">BDEG_21096</name>
</gene>
<dbReference type="EMBL" id="DS022300">
    <property type="protein sequence ID" value="OAJ37018.1"/>
    <property type="molecule type" value="Genomic_DNA"/>
</dbReference>
<organism evidence="2 3">
    <name type="scientific">Batrachochytrium dendrobatidis (strain JEL423)</name>
    <dbReference type="NCBI Taxonomy" id="403673"/>
    <lineage>
        <taxon>Eukaryota</taxon>
        <taxon>Fungi</taxon>
        <taxon>Fungi incertae sedis</taxon>
        <taxon>Chytridiomycota</taxon>
        <taxon>Chytridiomycota incertae sedis</taxon>
        <taxon>Chytridiomycetes</taxon>
        <taxon>Rhizophydiales</taxon>
        <taxon>Rhizophydiales incertae sedis</taxon>
        <taxon>Batrachochytrium</taxon>
    </lineage>
</organism>
<feature type="compositionally biased region" description="Polar residues" evidence="1">
    <location>
        <begin position="1238"/>
        <end position="1326"/>
    </location>
</feature>
<feature type="region of interest" description="Disordered" evidence="1">
    <location>
        <begin position="589"/>
        <end position="651"/>
    </location>
</feature>
<feature type="compositionally biased region" description="Polar residues" evidence="1">
    <location>
        <begin position="107"/>
        <end position="122"/>
    </location>
</feature>
<protein>
    <submittedName>
        <fullName evidence="2">Uncharacterized protein</fullName>
    </submittedName>
</protein>
<feature type="region of interest" description="Disordered" evidence="1">
    <location>
        <begin position="378"/>
        <end position="401"/>
    </location>
</feature>
<feature type="compositionally biased region" description="Basic residues" evidence="1">
    <location>
        <begin position="42"/>
        <end position="55"/>
    </location>
</feature>
<feature type="compositionally biased region" description="Polar residues" evidence="1">
    <location>
        <begin position="351"/>
        <end position="362"/>
    </location>
</feature>
<evidence type="ECO:0000256" key="1">
    <source>
        <dbReference type="SAM" id="MobiDB-lite"/>
    </source>
</evidence>
<evidence type="ECO:0000313" key="2">
    <source>
        <dbReference type="EMBL" id="OAJ37018.1"/>
    </source>
</evidence>
<feature type="region of interest" description="Disordered" evidence="1">
    <location>
        <begin position="107"/>
        <end position="127"/>
    </location>
</feature>
<feature type="compositionally biased region" description="Low complexity" evidence="1">
    <location>
        <begin position="1185"/>
        <end position="1201"/>
    </location>
</feature>
<feature type="compositionally biased region" description="Polar residues" evidence="1">
    <location>
        <begin position="594"/>
        <end position="603"/>
    </location>
</feature>